<reference evidence="2" key="1">
    <citation type="submission" date="2022-11" db="UniProtKB">
        <authorList>
            <consortium name="WormBaseParasite"/>
        </authorList>
    </citation>
    <scope>IDENTIFICATION</scope>
</reference>
<evidence type="ECO:0000313" key="2">
    <source>
        <dbReference type="WBParaSite" id="Gr19_v10_g12134.t1"/>
    </source>
</evidence>
<keyword evidence="1" id="KW-1185">Reference proteome</keyword>
<organism evidence="1 2">
    <name type="scientific">Globodera rostochiensis</name>
    <name type="common">Golden nematode worm</name>
    <name type="synonym">Heterodera rostochiensis</name>
    <dbReference type="NCBI Taxonomy" id="31243"/>
    <lineage>
        <taxon>Eukaryota</taxon>
        <taxon>Metazoa</taxon>
        <taxon>Ecdysozoa</taxon>
        <taxon>Nematoda</taxon>
        <taxon>Chromadorea</taxon>
        <taxon>Rhabditida</taxon>
        <taxon>Tylenchina</taxon>
        <taxon>Tylenchomorpha</taxon>
        <taxon>Tylenchoidea</taxon>
        <taxon>Heteroderidae</taxon>
        <taxon>Heteroderinae</taxon>
        <taxon>Globodera</taxon>
    </lineage>
</organism>
<dbReference type="Proteomes" id="UP000887572">
    <property type="component" value="Unplaced"/>
</dbReference>
<protein>
    <submittedName>
        <fullName evidence="2">Uncharacterized protein</fullName>
    </submittedName>
</protein>
<name>A0A914GZ57_GLORO</name>
<accession>A0A914GZ57</accession>
<dbReference type="WBParaSite" id="Gr19_v10_g12134.t1">
    <property type="protein sequence ID" value="Gr19_v10_g12134.t1"/>
    <property type="gene ID" value="Gr19_v10_g12134"/>
</dbReference>
<dbReference type="AlphaFoldDB" id="A0A914GZ57"/>
<proteinExistence type="predicted"/>
<sequence>MLLLIKISRRRTGRAELAGPKTGRRRKNRAELTPTVCGRNVEFWLGEMSAPKRRAQTARPNTFSTVKIEMNFEYVDLKYELMFTSVGCACRPNTLGWCNVTSYILYAAQKDICIAGLDEVSAQYRLLETVEKAHSSEITFLTLSMATVVNAESEVYSLFCSATSSGELAIWKLRKTANDRATLIRRMKKDSNIELAKMGLFNSDRTQIVLGILQFDHIDVHILNLEDLWRACYGRRIVFWDGGSLCRGTELLFLPKEAFSRLVRQQIVGSFAGIQKSMMELTGCYSQLRLME</sequence>
<evidence type="ECO:0000313" key="1">
    <source>
        <dbReference type="Proteomes" id="UP000887572"/>
    </source>
</evidence>